<protein>
    <submittedName>
        <fullName evidence="2">Uncharacterized protein</fullName>
    </submittedName>
</protein>
<evidence type="ECO:0000256" key="1">
    <source>
        <dbReference type="SAM" id="Phobius"/>
    </source>
</evidence>
<feature type="transmembrane region" description="Helical" evidence="1">
    <location>
        <begin position="7"/>
        <end position="31"/>
    </location>
</feature>
<name>A0ABX5W775_9BRAD</name>
<keyword evidence="1" id="KW-0812">Transmembrane</keyword>
<dbReference type="RefSeq" id="WP_140479937.1">
    <property type="nucleotide sequence ID" value="NZ_CP041090.2"/>
</dbReference>
<sequence>MLLLKRVIAGTIIAAFTVVTAIGLYALIAFFPTITCHGGGSGGNCGEGYLASLPIALLTIPLDLVAAFFVCKLLASGLWPER</sequence>
<keyword evidence="3" id="KW-1185">Reference proteome</keyword>
<reference evidence="2 3" key="2">
    <citation type="journal article" date="2020" name="Int. J. Syst. Evol. Microbiol.">
        <title>Description and complete genome sequences of Bradyrhizobium symbiodeficiens sp. nov., a non-symbiotic bacterium associated with legumes native to Canada.</title>
        <authorList>
            <person name="Bromfield E.S.P."/>
            <person name="Cloutier S."/>
            <person name="Nguyen H.D.T."/>
        </authorList>
    </citation>
    <scope>NUCLEOTIDE SEQUENCE [LARGE SCALE GENOMIC DNA]</scope>
    <source>
        <strain evidence="2 3">65S1MB</strain>
    </source>
</reference>
<gene>
    <name evidence="2" type="ORF">FJN17_12325</name>
</gene>
<keyword evidence="1" id="KW-1133">Transmembrane helix</keyword>
<feature type="transmembrane region" description="Helical" evidence="1">
    <location>
        <begin position="51"/>
        <end position="75"/>
    </location>
</feature>
<evidence type="ECO:0000313" key="2">
    <source>
        <dbReference type="EMBL" id="QDF38289.1"/>
    </source>
</evidence>
<organism evidence="2 3">
    <name type="scientific">Bradyrhizobium symbiodeficiens</name>
    <dbReference type="NCBI Taxonomy" id="1404367"/>
    <lineage>
        <taxon>Bacteria</taxon>
        <taxon>Pseudomonadati</taxon>
        <taxon>Pseudomonadota</taxon>
        <taxon>Alphaproteobacteria</taxon>
        <taxon>Hyphomicrobiales</taxon>
        <taxon>Nitrobacteraceae</taxon>
        <taxon>Bradyrhizobium</taxon>
    </lineage>
</organism>
<evidence type="ECO:0000313" key="3">
    <source>
        <dbReference type="Proteomes" id="UP000319298"/>
    </source>
</evidence>
<reference evidence="3" key="1">
    <citation type="submission" date="2019-06" db="EMBL/GenBank/DDBJ databases">
        <title>Whole-Genome Sequence of Bradyrhizobium sp. 3 Strain 65S1MB.</title>
        <authorList>
            <person name="Bromfield E.S.P."/>
            <person name="Cloutier S."/>
            <person name="Nguyen H.D.T."/>
        </authorList>
    </citation>
    <scope>NUCLEOTIDE SEQUENCE [LARGE SCALE GENOMIC DNA]</scope>
    <source>
        <strain evidence="3">65S1MB</strain>
    </source>
</reference>
<keyword evidence="1" id="KW-0472">Membrane</keyword>
<dbReference type="Proteomes" id="UP000319298">
    <property type="component" value="Chromosome"/>
</dbReference>
<accession>A0ABX5W775</accession>
<proteinExistence type="predicted"/>
<dbReference type="EMBL" id="CP041090">
    <property type="protein sequence ID" value="QDF38289.1"/>
    <property type="molecule type" value="Genomic_DNA"/>
</dbReference>